<evidence type="ECO:0000313" key="2">
    <source>
        <dbReference type="EMBL" id="QHZ52185.1"/>
    </source>
</evidence>
<dbReference type="InterPro" id="IPR027417">
    <property type="entry name" value="P-loop_NTPase"/>
</dbReference>
<name>A0A6C0QTU7_9BACL</name>
<proteinExistence type="predicted"/>
<feature type="region of interest" description="Disordered" evidence="1">
    <location>
        <begin position="246"/>
        <end position="291"/>
    </location>
</feature>
<dbReference type="EMBL" id="CP019717">
    <property type="protein sequence ID" value="QHZ52185.1"/>
    <property type="molecule type" value="Genomic_DNA"/>
</dbReference>
<gene>
    <name evidence="2" type="ORF">ERICV_03071</name>
</gene>
<dbReference type="AlphaFoldDB" id="A0A6C0QTU7"/>
<evidence type="ECO:0000313" key="3">
    <source>
        <dbReference type="Proteomes" id="UP000464330"/>
    </source>
</evidence>
<evidence type="ECO:0008006" key="4">
    <source>
        <dbReference type="Google" id="ProtNLM"/>
    </source>
</evidence>
<reference evidence="2 3" key="1">
    <citation type="journal article" date="2020" name="Int. J. Med. Microbiol.">
        <title>Discovery of Paenibacillus larvae ERIC V: Phenotypic and genomic comparison to genotypes ERIC I-IV reveal different inventories of virulence factors which correlate with epidemiological prevalences of American Foulbrood.</title>
        <authorList>
            <person name="Beims H."/>
            <person name="Bunk B."/>
            <person name="Erler S."/>
            <person name="Mohr K.I."/>
            <person name="Sproer C."/>
            <person name="Pradella S."/>
            <person name="Gunther G."/>
            <person name="Rohde M."/>
            <person name="von der Ohe W."/>
            <person name="Steinert M."/>
        </authorList>
    </citation>
    <scope>NUCLEOTIDE SEQUENCE [LARGE SCALE GENOMIC DNA]</scope>
    <source>
        <strain evidence="2">Eric_V</strain>
    </source>
</reference>
<sequence>MEVISGKLEKAKKVVLYGPEGIGKSSLAAQFPNPIFIDTEGSTTEMDVQRLKKPTSWEMLRQQVEWVKQQAGRFGTLVIDTIDWAEMQCVESVCARHGKKGIEDFGYGNGYVYTKEEFGRFLNLLSDVIEAGIHVVLVAHAQIVKFEQPDEMGAYDRYQLKLGKKTSSQTAPLVKEWADMVLFINYKTFSVATDDKGRKHKGQGGVRTVYATHHPAWDAKNRHDLPDEFPLDYSHIAHIFARTNAPTSTAATPAPSQMPPETVPVQAKQPRPDLDPPAQIGQKEHPAVETATESLDPNIPQSLRDLMIQHQVAEWEIQMVVSQKGYYPQDTPITNYDSNFVEGVLVGAWPQVFNMIQEIRDKVPF</sequence>
<evidence type="ECO:0000256" key="1">
    <source>
        <dbReference type="SAM" id="MobiDB-lite"/>
    </source>
</evidence>
<feature type="compositionally biased region" description="Low complexity" evidence="1">
    <location>
        <begin position="246"/>
        <end position="255"/>
    </location>
</feature>
<dbReference type="RefSeq" id="WP_172423439.1">
    <property type="nucleotide sequence ID" value="NZ_CP019717.1"/>
</dbReference>
<accession>A0A6C0QTU7</accession>
<protein>
    <recommendedName>
        <fullName evidence="4">Phage protein</fullName>
    </recommendedName>
</protein>
<organism evidence="2 3">
    <name type="scientific">Paenibacillus larvae subsp. larvae</name>
    <dbReference type="NCBI Taxonomy" id="147375"/>
    <lineage>
        <taxon>Bacteria</taxon>
        <taxon>Bacillati</taxon>
        <taxon>Bacillota</taxon>
        <taxon>Bacilli</taxon>
        <taxon>Bacillales</taxon>
        <taxon>Paenibacillaceae</taxon>
        <taxon>Paenibacillus</taxon>
    </lineage>
</organism>
<dbReference type="SUPFAM" id="SSF52540">
    <property type="entry name" value="P-loop containing nucleoside triphosphate hydrolases"/>
    <property type="match status" value="1"/>
</dbReference>
<dbReference type="Pfam" id="PF13479">
    <property type="entry name" value="AAA_24"/>
    <property type="match status" value="1"/>
</dbReference>
<dbReference type="Proteomes" id="UP000464330">
    <property type="component" value="Chromosome"/>
</dbReference>